<dbReference type="CTD" id="9939367"/>
<evidence type="ECO:0000313" key="1">
    <source>
        <dbReference type="EMBL" id="EFO26502.1"/>
    </source>
</evidence>
<dbReference type="RefSeq" id="XP_003137574.1">
    <property type="nucleotide sequence ID" value="XM_003137526.1"/>
</dbReference>
<name>A0A1S0U7Q3_LOALO</name>
<dbReference type="EMBL" id="JH712071">
    <property type="protein sequence ID" value="EFO26502.1"/>
    <property type="molecule type" value="Genomic_DNA"/>
</dbReference>
<dbReference type="InParanoid" id="A0A1S0U7Q3"/>
<reference evidence="1" key="1">
    <citation type="submission" date="2012-04" db="EMBL/GenBank/DDBJ databases">
        <title>The Genome Sequence of Loa loa.</title>
        <authorList>
            <consortium name="The Broad Institute Genome Sequencing Platform"/>
            <consortium name="Broad Institute Genome Sequencing Center for Infectious Disease"/>
            <person name="Nutman T.B."/>
            <person name="Fink D.L."/>
            <person name="Russ C."/>
            <person name="Young S."/>
            <person name="Zeng Q."/>
            <person name="Gargeya S."/>
            <person name="Alvarado L."/>
            <person name="Berlin A."/>
            <person name="Chapman S.B."/>
            <person name="Chen Z."/>
            <person name="Freedman E."/>
            <person name="Gellesch M."/>
            <person name="Goldberg J."/>
            <person name="Griggs A."/>
            <person name="Gujja S."/>
            <person name="Heilman E.R."/>
            <person name="Heiman D."/>
            <person name="Howarth C."/>
            <person name="Mehta T."/>
            <person name="Neiman D."/>
            <person name="Pearson M."/>
            <person name="Roberts A."/>
            <person name="Saif S."/>
            <person name="Shea T."/>
            <person name="Shenoy N."/>
            <person name="Sisk P."/>
            <person name="Stolte C."/>
            <person name="Sykes S."/>
            <person name="White J."/>
            <person name="Yandava C."/>
            <person name="Haas B."/>
            <person name="Henn M.R."/>
            <person name="Nusbaum C."/>
            <person name="Birren B."/>
        </authorList>
    </citation>
    <scope>NUCLEOTIDE SEQUENCE [LARGE SCALE GENOMIC DNA]</scope>
</reference>
<protein>
    <submittedName>
        <fullName evidence="1">Uncharacterized protein</fullName>
    </submittedName>
</protein>
<proteinExistence type="predicted"/>
<dbReference type="KEGG" id="loa:LOAG_01988"/>
<sequence>MEMLTKCFPIKQGFADGLGNVLSGMSIAWWPDVVGEPIKLHVTINNAYVLKRDDAKKKTPARNSEFKKWNPKSLHKFECADISAFFYKAHISYTYNRFFILIHQIYIL</sequence>
<organism evidence="1">
    <name type="scientific">Loa loa</name>
    <name type="common">Eye worm</name>
    <name type="synonym">Filaria loa</name>
    <dbReference type="NCBI Taxonomy" id="7209"/>
    <lineage>
        <taxon>Eukaryota</taxon>
        <taxon>Metazoa</taxon>
        <taxon>Ecdysozoa</taxon>
        <taxon>Nematoda</taxon>
        <taxon>Chromadorea</taxon>
        <taxon>Rhabditida</taxon>
        <taxon>Spirurina</taxon>
        <taxon>Spiruromorpha</taxon>
        <taxon>Filarioidea</taxon>
        <taxon>Onchocercidae</taxon>
        <taxon>Loa</taxon>
    </lineage>
</organism>
<gene>
    <name evidence="1" type="ORF">LOAG_01988</name>
</gene>
<dbReference type="GeneID" id="9939367"/>
<accession>A0A1S0U7Q3</accession>
<dbReference type="AlphaFoldDB" id="A0A1S0U7Q3"/>